<gene>
    <name evidence="2" type="ORF">SAMN02745202_01688</name>
</gene>
<dbReference type="Proteomes" id="UP000190065">
    <property type="component" value="Unassembled WGS sequence"/>
</dbReference>
<protein>
    <submittedName>
        <fullName evidence="2">Uncharacterized protein</fullName>
    </submittedName>
</protein>
<dbReference type="RefSeq" id="WP_025070509.1">
    <property type="nucleotide sequence ID" value="NZ_FUXK01000019.1"/>
</dbReference>
<proteinExistence type="predicted"/>
<dbReference type="AlphaFoldDB" id="A0A1T4Q4X5"/>
<feature type="region of interest" description="Disordered" evidence="1">
    <location>
        <begin position="26"/>
        <end position="60"/>
    </location>
</feature>
<evidence type="ECO:0000313" key="3">
    <source>
        <dbReference type="Proteomes" id="UP000190065"/>
    </source>
</evidence>
<accession>A0A1T4Q4X5</accession>
<reference evidence="2 3" key="1">
    <citation type="submission" date="2017-02" db="EMBL/GenBank/DDBJ databases">
        <authorList>
            <person name="Peterson S.W."/>
        </authorList>
    </citation>
    <scope>NUCLEOTIDE SEQUENCE [LARGE SCALE GENOMIC DNA]</scope>
    <source>
        <strain evidence="2 3">ATCC 43324</strain>
    </source>
</reference>
<sequence>MKKKMYETPACTIIPLATEYALLTKSPVARPGGGGETGHKGSVSVGDFEDGGSEEVEDED</sequence>
<name>A0A1T4Q4X5_9BACT</name>
<feature type="compositionally biased region" description="Acidic residues" evidence="1">
    <location>
        <begin position="47"/>
        <end position="60"/>
    </location>
</feature>
<organism evidence="2 3">
    <name type="scientific">Segatella oulorum</name>
    <dbReference type="NCBI Taxonomy" id="28136"/>
    <lineage>
        <taxon>Bacteria</taxon>
        <taxon>Pseudomonadati</taxon>
        <taxon>Bacteroidota</taxon>
        <taxon>Bacteroidia</taxon>
        <taxon>Bacteroidales</taxon>
        <taxon>Prevotellaceae</taxon>
        <taxon>Segatella</taxon>
    </lineage>
</organism>
<evidence type="ECO:0000256" key="1">
    <source>
        <dbReference type="SAM" id="MobiDB-lite"/>
    </source>
</evidence>
<evidence type="ECO:0000313" key="2">
    <source>
        <dbReference type="EMBL" id="SJZ98597.1"/>
    </source>
</evidence>
<dbReference type="EMBL" id="FUXK01000019">
    <property type="protein sequence ID" value="SJZ98597.1"/>
    <property type="molecule type" value="Genomic_DNA"/>
</dbReference>